<dbReference type="EMBL" id="SRLO01000098">
    <property type="protein sequence ID" value="TNN75892.1"/>
    <property type="molecule type" value="Genomic_DNA"/>
</dbReference>
<keyword evidence="3" id="KW-1185">Reference proteome</keyword>
<feature type="compositionally biased region" description="Basic and acidic residues" evidence="1">
    <location>
        <begin position="97"/>
        <end position="106"/>
    </location>
</feature>
<comment type="caution">
    <text evidence="2">The sequence shown here is derived from an EMBL/GenBank/DDBJ whole genome shotgun (WGS) entry which is preliminary data.</text>
</comment>
<feature type="compositionally biased region" description="Polar residues" evidence="1">
    <location>
        <begin position="8"/>
        <end position="20"/>
    </location>
</feature>
<gene>
    <name evidence="2" type="ORF">EYF80_013862</name>
</gene>
<accession>A0A4Z2IEZ5</accession>
<feature type="compositionally biased region" description="Polar residues" evidence="1">
    <location>
        <begin position="35"/>
        <end position="44"/>
    </location>
</feature>
<proteinExistence type="predicted"/>
<dbReference type="Proteomes" id="UP000314294">
    <property type="component" value="Unassembled WGS sequence"/>
</dbReference>
<sequence length="120" mass="13357">MGDDVENGQLTLRTGWTGQNPPKERRSSKNCEALASTQECNTVGKQRERERESEREREREGVRGRGGGGGVLCPCLRVSVECRRVTVNHQLRAQCLKGERAAGDHGVRRRVSPETDPESN</sequence>
<organism evidence="2 3">
    <name type="scientific">Liparis tanakae</name>
    <name type="common">Tanaka's snailfish</name>
    <dbReference type="NCBI Taxonomy" id="230148"/>
    <lineage>
        <taxon>Eukaryota</taxon>
        <taxon>Metazoa</taxon>
        <taxon>Chordata</taxon>
        <taxon>Craniata</taxon>
        <taxon>Vertebrata</taxon>
        <taxon>Euteleostomi</taxon>
        <taxon>Actinopterygii</taxon>
        <taxon>Neopterygii</taxon>
        <taxon>Teleostei</taxon>
        <taxon>Neoteleostei</taxon>
        <taxon>Acanthomorphata</taxon>
        <taxon>Eupercaria</taxon>
        <taxon>Perciformes</taxon>
        <taxon>Cottioidei</taxon>
        <taxon>Cottales</taxon>
        <taxon>Liparidae</taxon>
        <taxon>Liparis</taxon>
    </lineage>
</organism>
<name>A0A4Z2IEZ5_9TELE</name>
<evidence type="ECO:0000313" key="3">
    <source>
        <dbReference type="Proteomes" id="UP000314294"/>
    </source>
</evidence>
<evidence type="ECO:0000256" key="1">
    <source>
        <dbReference type="SAM" id="MobiDB-lite"/>
    </source>
</evidence>
<feature type="region of interest" description="Disordered" evidence="1">
    <location>
        <begin position="97"/>
        <end position="120"/>
    </location>
</feature>
<feature type="compositionally biased region" description="Basic and acidic residues" evidence="1">
    <location>
        <begin position="45"/>
        <end position="63"/>
    </location>
</feature>
<reference evidence="2 3" key="1">
    <citation type="submission" date="2019-03" db="EMBL/GenBank/DDBJ databases">
        <title>First draft genome of Liparis tanakae, snailfish: a comprehensive survey of snailfish specific genes.</title>
        <authorList>
            <person name="Kim W."/>
            <person name="Song I."/>
            <person name="Jeong J.-H."/>
            <person name="Kim D."/>
            <person name="Kim S."/>
            <person name="Ryu S."/>
            <person name="Song J.Y."/>
            <person name="Lee S.K."/>
        </authorList>
    </citation>
    <scope>NUCLEOTIDE SEQUENCE [LARGE SCALE GENOMIC DNA]</scope>
    <source>
        <tissue evidence="2">Muscle</tissue>
    </source>
</reference>
<protein>
    <submittedName>
        <fullName evidence="2">Uncharacterized protein</fullName>
    </submittedName>
</protein>
<feature type="region of interest" description="Disordered" evidence="1">
    <location>
        <begin position="1"/>
        <end position="68"/>
    </location>
</feature>
<dbReference type="AlphaFoldDB" id="A0A4Z2IEZ5"/>
<evidence type="ECO:0000313" key="2">
    <source>
        <dbReference type="EMBL" id="TNN75892.1"/>
    </source>
</evidence>